<accession>A0ABV4HV69</accession>
<gene>
    <name evidence="2" type="ORF">AB6713_18850</name>
</gene>
<evidence type="ECO:0000313" key="2">
    <source>
        <dbReference type="EMBL" id="MEZ0476651.1"/>
    </source>
</evidence>
<sequence>MKSLLQSEWRLLARDRLVVVTLLVLAVCLVYAAWSGHDYRVQWQQTSDQIAQASRAKLDGQIADVRAGKPVDPEMSSSSGTPRSVLMAAPAAVPPLAHFSIGQSDLYPRSADVGIAYRIDNLFRQYQIQSPLVLASGRFDLAYVVVAILPLLVIVLCFDLLAADRVAGRLPLLTVQARRLDAVLARRLLLRGAVLGMPLLGLLLWGLASGVPWLPLSLWILLAALYTAFWLLLCAWVALRPAGPETQAAQLMALWLLLVLALPAGINRIVEILVPPPSQQSFQATLREAETEANLEAEALLEGYLSDHPELTVDGPEAYAEWMRKSYVVARAVEDATRPVLEAHEAKIAQAHRMAQWLQFLSPAAAAQVALSDAAGTGAEQQAAYVAQVRRYKADLQERLAEALYRGRRLSADELAALPAFAPPAWTPAHAGGLLAGVIGFLVLLNLLLAWRVRQVARRLSPISP</sequence>
<dbReference type="RefSeq" id="WP_370565749.1">
    <property type="nucleotide sequence ID" value="NZ_JBFWIB010000024.1"/>
</dbReference>
<dbReference type="InterPro" id="IPR021913">
    <property type="entry name" value="DUF3526"/>
</dbReference>
<feature type="transmembrane region" description="Helical" evidence="1">
    <location>
        <begin position="188"/>
        <end position="207"/>
    </location>
</feature>
<evidence type="ECO:0000256" key="1">
    <source>
        <dbReference type="SAM" id="Phobius"/>
    </source>
</evidence>
<organism evidence="2 3">
    <name type="scientific">Luteimonas salinilitoris</name>
    <dbReference type="NCBI Taxonomy" id="3237697"/>
    <lineage>
        <taxon>Bacteria</taxon>
        <taxon>Pseudomonadati</taxon>
        <taxon>Pseudomonadota</taxon>
        <taxon>Gammaproteobacteria</taxon>
        <taxon>Lysobacterales</taxon>
        <taxon>Lysobacteraceae</taxon>
        <taxon>Luteimonas</taxon>
    </lineage>
</organism>
<dbReference type="Pfam" id="PF12040">
    <property type="entry name" value="DUF3526"/>
    <property type="match status" value="1"/>
</dbReference>
<comment type="caution">
    <text evidence="2">The sequence shown here is derived from an EMBL/GenBank/DDBJ whole genome shotgun (WGS) entry which is preliminary data.</text>
</comment>
<name>A0ABV4HV69_9GAMM</name>
<keyword evidence="1" id="KW-1133">Transmembrane helix</keyword>
<keyword evidence="1" id="KW-0812">Transmembrane</keyword>
<keyword evidence="1" id="KW-0472">Membrane</keyword>
<reference evidence="2 3" key="1">
    <citation type="submission" date="2024-07" db="EMBL/GenBank/DDBJ databases">
        <title>Luteimonas salilacus sp. nov., isolated from the shore soil of Salt Lake in Tibet of China.</title>
        <authorList>
            <person name="Zhang X."/>
            <person name="Li A."/>
        </authorList>
    </citation>
    <scope>NUCLEOTIDE SEQUENCE [LARGE SCALE GENOMIC DNA]</scope>
    <source>
        <strain evidence="2 3">B3-2-R+30</strain>
    </source>
</reference>
<feature type="transmembrane region" description="Helical" evidence="1">
    <location>
        <begin position="219"/>
        <end position="239"/>
    </location>
</feature>
<dbReference type="Proteomes" id="UP001566331">
    <property type="component" value="Unassembled WGS sequence"/>
</dbReference>
<keyword evidence="3" id="KW-1185">Reference proteome</keyword>
<protein>
    <submittedName>
        <fullName evidence="2">DUF3526 domain-containing protein</fullName>
    </submittedName>
</protein>
<dbReference type="PANTHER" id="PTHR43471">
    <property type="entry name" value="ABC TRANSPORTER PERMEASE"/>
    <property type="match status" value="1"/>
</dbReference>
<evidence type="ECO:0000313" key="3">
    <source>
        <dbReference type="Proteomes" id="UP001566331"/>
    </source>
</evidence>
<dbReference type="EMBL" id="JBFWIC010000043">
    <property type="protein sequence ID" value="MEZ0476651.1"/>
    <property type="molecule type" value="Genomic_DNA"/>
</dbReference>
<feature type="transmembrane region" description="Helical" evidence="1">
    <location>
        <begin position="431"/>
        <end position="451"/>
    </location>
</feature>
<proteinExistence type="predicted"/>
<feature type="transmembrane region" description="Helical" evidence="1">
    <location>
        <begin position="141"/>
        <end position="162"/>
    </location>
</feature>
<feature type="transmembrane region" description="Helical" evidence="1">
    <location>
        <begin position="251"/>
        <end position="270"/>
    </location>
</feature>